<name>A0AAE1HHQ1_9NEOP</name>
<dbReference type="Proteomes" id="UP001219518">
    <property type="component" value="Unassembled WGS sequence"/>
</dbReference>
<gene>
    <name evidence="1" type="ORF">KUF71_010753</name>
</gene>
<comment type="caution">
    <text evidence="1">The sequence shown here is derived from an EMBL/GenBank/DDBJ whole genome shotgun (WGS) entry which is preliminary data.</text>
</comment>
<protein>
    <submittedName>
        <fullName evidence="1">Acetyl-CoA decarbonylase/synthase complex subunit delta</fullName>
    </submittedName>
</protein>
<dbReference type="EMBL" id="JAHWGI010001040">
    <property type="protein sequence ID" value="KAK3921581.1"/>
    <property type="molecule type" value="Genomic_DNA"/>
</dbReference>
<keyword evidence="2" id="KW-1185">Reference proteome</keyword>
<organism evidence="1 2">
    <name type="scientific">Frankliniella fusca</name>
    <dbReference type="NCBI Taxonomy" id="407009"/>
    <lineage>
        <taxon>Eukaryota</taxon>
        <taxon>Metazoa</taxon>
        <taxon>Ecdysozoa</taxon>
        <taxon>Arthropoda</taxon>
        <taxon>Hexapoda</taxon>
        <taxon>Insecta</taxon>
        <taxon>Pterygota</taxon>
        <taxon>Neoptera</taxon>
        <taxon>Paraneoptera</taxon>
        <taxon>Thysanoptera</taxon>
        <taxon>Terebrantia</taxon>
        <taxon>Thripoidea</taxon>
        <taxon>Thripidae</taxon>
        <taxon>Frankliniella</taxon>
    </lineage>
</organism>
<evidence type="ECO:0000313" key="2">
    <source>
        <dbReference type="Proteomes" id="UP001219518"/>
    </source>
</evidence>
<sequence>MRCKEFISRQSWMLNVAFLLKREQGVFYRRMPWMSSAGVAVQLARLSAVQSSVSSSTVSSRSSFQAALFATVFFSAMAGRGRLALCCTCVVVSFVAGCRGNPALDPQGLSSCFALAVNTGCAHINVERDIVEANVMV</sequence>
<accession>A0AAE1HHQ1</accession>
<evidence type="ECO:0000313" key="1">
    <source>
        <dbReference type="EMBL" id="KAK3921581.1"/>
    </source>
</evidence>
<proteinExistence type="predicted"/>
<reference evidence="1" key="2">
    <citation type="journal article" date="2023" name="BMC Genomics">
        <title>Pest status, molecular evolution, and epigenetic factors derived from the genome assembly of Frankliniella fusca, a thysanopteran phytovirus vector.</title>
        <authorList>
            <person name="Catto M.A."/>
            <person name="Labadie P.E."/>
            <person name="Jacobson A.L."/>
            <person name="Kennedy G.G."/>
            <person name="Srinivasan R."/>
            <person name="Hunt B.G."/>
        </authorList>
    </citation>
    <scope>NUCLEOTIDE SEQUENCE</scope>
    <source>
        <strain evidence="1">PL_HMW_Pooled</strain>
    </source>
</reference>
<reference evidence="1" key="1">
    <citation type="submission" date="2021-07" db="EMBL/GenBank/DDBJ databases">
        <authorList>
            <person name="Catto M.A."/>
            <person name="Jacobson A."/>
            <person name="Kennedy G."/>
            <person name="Labadie P."/>
            <person name="Hunt B.G."/>
            <person name="Srinivasan R."/>
        </authorList>
    </citation>
    <scope>NUCLEOTIDE SEQUENCE</scope>
    <source>
        <strain evidence="1">PL_HMW_Pooled</strain>
        <tissue evidence="1">Head</tissue>
    </source>
</reference>
<dbReference type="AlphaFoldDB" id="A0AAE1HHQ1"/>